<feature type="transmembrane region" description="Helical" evidence="5">
    <location>
        <begin position="48"/>
        <end position="65"/>
    </location>
</feature>
<dbReference type="Proteomes" id="UP000294853">
    <property type="component" value="Chromosome"/>
</dbReference>
<evidence type="ECO:0000256" key="3">
    <source>
        <dbReference type="ARBA" id="ARBA00022989"/>
    </source>
</evidence>
<gene>
    <name evidence="7" type="ORF">EXE58_11195</name>
</gene>
<dbReference type="KEGG" id="nsn:EXE58_11195"/>
<organism evidence="7 8">
    <name type="scientific">Nocardioides seonyuensis</name>
    <dbReference type="NCBI Taxonomy" id="2518371"/>
    <lineage>
        <taxon>Bacteria</taxon>
        <taxon>Bacillati</taxon>
        <taxon>Actinomycetota</taxon>
        <taxon>Actinomycetes</taxon>
        <taxon>Propionibacteriales</taxon>
        <taxon>Nocardioidaceae</taxon>
        <taxon>Nocardioides</taxon>
    </lineage>
</organism>
<keyword evidence="3 5" id="KW-1133">Transmembrane helix</keyword>
<reference evidence="7 8" key="1">
    <citation type="submission" date="2019-03" db="EMBL/GenBank/DDBJ databases">
        <title>Three New Species of Nocardioides, Nocardioides euryhalodurans sp. nov., Nocardioides seonyuensis sp. nov. and Nocardioides eburneoflavus sp. nov. Iolated from Soil.</title>
        <authorList>
            <person name="Roh S.G."/>
            <person name="Lee C."/>
            <person name="Kim M.-K."/>
            <person name="Kim S.B."/>
        </authorList>
    </citation>
    <scope>NUCLEOTIDE SEQUENCE [LARGE SCALE GENOMIC DNA]</scope>
    <source>
        <strain evidence="7 8">MMS17-SY207-3</strain>
    </source>
</reference>
<feature type="transmembrane region" description="Helical" evidence="5">
    <location>
        <begin position="328"/>
        <end position="348"/>
    </location>
</feature>
<dbReference type="InterPro" id="IPR011701">
    <property type="entry name" value="MFS"/>
</dbReference>
<feature type="transmembrane region" description="Helical" evidence="5">
    <location>
        <begin position="394"/>
        <end position="413"/>
    </location>
</feature>
<feature type="transmembrane region" description="Helical" evidence="5">
    <location>
        <begin position="133"/>
        <end position="153"/>
    </location>
</feature>
<dbReference type="PANTHER" id="PTHR23501">
    <property type="entry name" value="MAJOR FACILITATOR SUPERFAMILY"/>
    <property type="match status" value="1"/>
</dbReference>
<keyword evidence="8" id="KW-1185">Reference proteome</keyword>
<evidence type="ECO:0000313" key="7">
    <source>
        <dbReference type="EMBL" id="QBX55972.1"/>
    </source>
</evidence>
<dbReference type="GO" id="GO:0022857">
    <property type="term" value="F:transmembrane transporter activity"/>
    <property type="evidence" value="ECO:0007669"/>
    <property type="project" value="InterPro"/>
</dbReference>
<dbReference type="SUPFAM" id="SSF103473">
    <property type="entry name" value="MFS general substrate transporter"/>
    <property type="match status" value="1"/>
</dbReference>
<feature type="transmembrane region" description="Helical" evidence="5">
    <location>
        <begin position="223"/>
        <end position="241"/>
    </location>
</feature>
<proteinExistence type="predicted"/>
<dbReference type="EMBL" id="CP038436">
    <property type="protein sequence ID" value="QBX55972.1"/>
    <property type="molecule type" value="Genomic_DNA"/>
</dbReference>
<dbReference type="GO" id="GO:0005886">
    <property type="term" value="C:plasma membrane"/>
    <property type="evidence" value="ECO:0007669"/>
    <property type="project" value="UniProtKB-SubCell"/>
</dbReference>
<dbReference type="PROSITE" id="PS50850">
    <property type="entry name" value="MFS"/>
    <property type="match status" value="1"/>
</dbReference>
<protein>
    <submittedName>
        <fullName evidence="7">MFS transporter</fullName>
    </submittedName>
</protein>
<feature type="transmembrane region" description="Helical" evidence="5">
    <location>
        <begin position="354"/>
        <end position="382"/>
    </location>
</feature>
<keyword evidence="2 5" id="KW-0812">Transmembrane</keyword>
<evidence type="ECO:0000256" key="4">
    <source>
        <dbReference type="ARBA" id="ARBA00023136"/>
    </source>
</evidence>
<feature type="domain" description="Major facilitator superfamily (MFS) profile" evidence="6">
    <location>
        <begin position="11"/>
        <end position="451"/>
    </location>
</feature>
<dbReference type="Gene3D" id="1.20.1250.20">
    <property type="entry name" value="MFS general substrate transporter like domains"/>
    <property type="match status" value="1"/>
</dbReference>
<feature type="transmembrane region" description="Helical" evidence="5">
    <location>
        <begin position="296"/>
        <end position="316"/>
    </location>
</feature>
<keyword evidence="4 5" id="KW-0472">Membrane</keyword>
<dbReference type="InterPro" id="IPR036259">
    <property type="entry name" value="MFS_trans_sf"/>
</dbReference>
<evidence type="ECO:0000259" key="6">
    <source>
        <dbReference type="PROSITE" id="PS50850"/>
    </source>
</evidence>
<sequence>MTSPTSPRRGLFATLALLTTITALTGSLGAPLVPGIATEHDVPLEDAQWSLTLTLLVGAASTPVLGRLSGGRHRNAVVAATLAAVLLGTLLCTVDVGFAAFLTGRGLQGLGYGLTPVAIAIARTSLPAERRAAAISILSVTTVAGAGLGYPVSAGLAQAWGLSAAFAVGAVLVAATLAACVVTLPPSPGTTHVPVDWRGTVLLAGGTTAALLALAQLTAAPPLLTAALLLVAVIGWTLWVHGSRRRPHPIVDLALAVRPVPLLAHATSFLIGVGVYLLLPLVVVVVQAPWGLDRGAAVSGLLLVPYSLISVAGSRLGLRLGPVVGRFMLLPLGCSTYFLAFVSMTLWHDTVWQLVGAMVLAGLGSGLALAAIPGLLVVSVPAAETGSAVAFNMLLRYLGFSLGSTLGLFVLTFDGEPTGASFDRAMLASCLVAGFTLVVSLLYAVRATRFRW</sequence>
<comment type="subcellular location">
    <subcellularLocation>
        <location evidence="1">Cell membrane</location>
        <topology evidence="1">Multi-pass membrane protein</topology>
    </subcellularLocation>
</comment>
<evidence type="ECO:0000256" key="2">
    <source>
        <dbReference type="ARBA" id="ARBA00022692"/>
    </source>
</evidence>
<dbReference type="Gene3D" id="1.20.1720.10">
    <property type="entry name" value="Multidrug resistance protein D"/>
    <property type="match status" value="1"/>
</dbReference>
<dbReference type="RefSeq" id="WP_135267963.1">
    <property type="nucleotide sequence ID" value="NZ_CP038436.1"/>
</dbReference>
<dbReference type="Pfam" id="PF07690">
    <property type="entry name" value="MFS_1"/>
    <property type="match status" value="1"/>
</dbReference>
<feature type="transmembrane region" description="Helical" evidence="5">
    <location>
        <begin position="197"/>
        <end position="217"/>
    </location>
</feature>
<accession>A0A4V1BMD3</accession>
<feature type="transmembrane region" description="Helical" evidence="5">
    <location>
        <begin position="109"/>
        <end position="126"/>
    </location>
</feature>
<evidence type="ECO:0000256" key="1">
    <source>
        <dbReference type="ARBA" id="ARBA00004651"/>
    </source>
</evidence>
<dbReference type="PANTHER" id="PTHR23501:SF197">
    <property type="entry name" value="COMD"/>
    <property type="match status" value="1"/>
</dbReference>
<name>A0A4V1BMD3_9ACTN</name>
<evidence type="ECO:0000256" key="5">
    <source>
        <dbReference type="SAM" id="Phobius"/>
    </source>
</evidence>
<feature type="transmembrane region" description="Helical" evidence="5">
    <location>
        <begin position="425"/>
        <end position="445"/>
    </location>
</feature>
<evidence type="ECO:0000313" key="8">
    <source>
        <dbReference type="Proteomes" id="UP000294853"/>
    </source>
</evidence>
<dbReference type="OrthoDB" id="4484751at2"/>
<feature type="transmembrane region" description="Helical" evidence="5">
    <location>
        <begin position="159"/>
        <end position="185"/>
    </location>
</feature>
<feature type="transmembrane region" description="Helical" evidence="5">
    <location>
        <begin position="77"/>
        <end position="103"/>
    </location>
</feature>
<feature type="transmembrane region" description="Helical" evidence="5">
    <location>
        <begin position="262"/>
        <end position="290"/>
    </location>
</feature>
<dbReference type="InterPro" id="IPR020846">
    <property type="entry name" value="MFS_dom"/>
</dbReference>
<dbReference type="AlphaFoldDB" id="A0A4V1BMD3"/>